<dbReference type="RefSeq" id="WP_011971747.1">
    <property type="nucleotide sequence ID" value="NC_009633.1"/>
</dbReference>
<reference evidence="10" key="1">
    <citation type="journal article" date="2016" name="Genome Announc.">
        <title>Complete genome sequence of Alkaliphilus metalliredigens strain QYMF, an alkaliphilic and metal-reducing bacterium isolated from borax-contaminated leachate ponds.</title>
        <authorList>
            <person name="Hwang C."/>
            <person name="Copeland A."/>
            <person name="Lucas S."/>
            <person name="Lapidus A."/>
            <person name="Barry K."/>
            <person name="Detter J.C."/>
            <person name="Glavina Del Rio T."/>
            <person name="Hammon N."/>
            <person name="Israni S."/>
            <person name="Dalin E."/>
            <person name="Tice H."/>
            <person name="Pitluck S."/>
            <person name="Chertkov O."/>
            <person name="Brettin T."/>
            <person name="Bruce D."/>
            <person name="Han C."/>
            <person name="Schmutz J."/>
            <person name="Larimer F."/>
            <person name="Land M.L."/>
            <person name="Hauser L."/>
            <person name="Kyrpides N."/>
            <person name="Mikhailova N."/>
            <person name="Ye Q."/>
            <person name="Zhou J."/>
            <person name="Richardson P."/>
            <person name="Fields M.W."/>
        </authorList>
    </citation>
    <scope>NUCLEOTIDE SEQUENCE [LARGE SCALE GENOMIC DNA]</scope>
    <source>
        <strain evidence="10">QYMF</strain>
    </source>
</reference>
<feature type="domain" description="Flagellar motor switch protein FliN-like C-terminal" evidence="8">
    <location>
        <begin position="65"/>
        <end position="134"/>
    </location>
</feature>
<keyword evidence="9" id="KW-0282">Flagellum</keyword>
<dbReference type="KEGG" id="amt:Amet_0613"/>
<dbReference type="PRINTS" id="PR00956">
    <property type="entry name" value="FLGMOTORFLIN"/>
</dbReference>
<keyword evidence="3" id="KW-1003">Cell membrane</keyword>
<dbReference type="HOGENOM" id="CLU_097058_3_1_9"/>
<gene>
    <name evidence="9" type="ordered locus">Amet_0613</name>
</gene>
<dbReference type="eggNOG" id="COG1886">
    <property type="taxonomic scope" value="Bacteria"/>
</dbReference>
<protein>
    <submittedName>
        <fullName evidence="9">Flagellar motor switch protein FliN</fullName>
    </submittedName>
</protein>
<dbReference type="PANTHER" id="PTHR43484:SF1">
    <property type="entry name" value="FLAGELLAR MOTOR SWITCH PROTEIN FLIN"/>
    <property type="match status" value="1"/>
</dbReference>
<dbReference type="PANTHER" id="PTHR43484">
    <property type="match status" value="1"/>
</dbReference>
<organism evidence="9 10">
    <name type="scientific">Alkaliphilus metalliredigens (strain QYMF)</name>
    <dbReference type="NCBI Taxonomy" id="293826"/>
    <lineage>
        <taxon>Bacteria</taxon>
        <taxon>Bacillati</taxon>
        <taxon>Bacillota</taxon>
        <taxon>Clostridia</taxon>
        <taxon>Peptostreptococcales</taxon>
        <taxon>Natronincolaceae</taxon>
        <taxon>Alkaliphilus</taxon>
    </lineage>
</organism>
<dbReference type="AlphaFoldDB" id="A6TKX1"/>
<dbReference type="SUPFAM" id="SSF101801">
    <property type="entry name" value="Surface presentation of antigens (SPOA)"/>
    <property type="match status" value="1"/>
</dbReference>
<evidence type="ECO:0000256" key="7">
    <source>
        <dbReference type="SAM" id="MobiDB-lite"/>
    </source>
</evidence>
<keyword evidence="9" id="KW-0966">Cell projection</keyword>
<keyword evidence="10" id="KW-1185">Reference proteome</keyword>
<keyword evidence="6" id="KW-0472">Membrane</keyword>
<sequence>MNDDMISQEEIDALLKGSTNISSDNDRIDEVQPSTKQSKVSVQPIQFQAFEQVSSKGVPENISTIQDVPLSVTVELGRTVKKISEVLEFGPGTIIEVEKLVGEHVDILVNGQYVAKGEVVVIDENYGTRITEIAKVGNRLSKI</sequence>
<evidence type="ECO:0000256" key="5">
    <source>
        <dbReference type="ARBA" id="ARBA00022779"/>
    </source>
</evidence>
<evidence type="ECO:0000313" key="9">
    <source>
        <dbReference type="EMBL" id="ABR46839.1"/>
    </source>
</evidence>
<evidence type="ECO:0000259" key="8">
    <source>
        <dbReference type="Pfam" id="PF01052"/>
    </source>
</evidence>
<dbReference type="EMBL" id="CP000724">
    <property type="protein sequence ID" value="ABR46839.1"/>
    <property type="molecule type" value="Genomic_DNA"/>
</dbReference>
<dbReference type="NCBIfam" id="TIGR02480">
    <property type="entry name" value="fliN"/>
    <property type="match status" value="1"/>
</dbReference>
<dbReference type="GO" id="GO:0005886">
    <property type="term" value="C:plasma membrane"/>
    <property type="evidence" value="ECO:0007669"/>
    <property type="project" value="UniProtKB-SubCell"/>
</dbReference>
<feature type="region of interest" description="Disordered" evidence="7">
    <location>
        <begin position="16"/>
        <end position="37"/>
    </location>
</feature>
<dbReference type="GO" id="GO:0071973">
    <property type="term" value="P:bacterial-type flagellum-dependent cell motility"/>
    <property type="evidence" value="ECO:0007669"/>
    <property type="project" value="InterPro"/>
</dbReference>
<evidence type="ECO:0000313" key="10">
    <source>
        <dbReference type="Proteomes" id="UP000001572"/>
    </source>
</evidence>
<dbReference type="GO" id="GO:0009425">
    <property type="term" value="C:bacterial-type flagellum basal body"/>
    <property type="evidence" value="ECO:0007669"/>
    <property type="project" value="InterPro"/>
</dbReference>
<keyword evidence="4" id="KW-0145">Chemotaxis</keyword>
<dbReference type="InterPro" id="IPR051469">
    <property type="entry name" value="FliN/MopA/SpaO"/>
</dbReference>
<dbReference type="GO" id="GO:0006935">
    <property type="term" value="P:chemotaxis"/>
    <property type="evidence" value="ECO:0007669"/>
    <property type="project" value="UniProtKB-KW"/>
</dbReference>
<proteinExistence type="inferred from homology"/>
<dbReference type="Pfam" id="PF01052">
    <property type="entry name" value="FliMN_C"/>
    <property type="match status" value="1"/>
</dbReference>
<evidence type="ECO:0000256" key="2">
    <source>
        <dbReference type="ARBA" id="ARBA00009226"/>
    </source>
</evidence>
<dbReference type="STRING" id="293826.Amet_0613"/>
<dbReference type="InterPro" id="IPR012826">
    <property type="entry name" value="FliN"/>
</dbReference>
<dbReference type="InterPro" id="IPR036429">
    <property type="entry name" value="SpoA-like_sf"/>
</dbReference>
<evidence type="ECO:0000256" key="4">
    <source>
        <dbReference type="ARBA" id="ARBA00022500"/>
    </source>
</evidence>
<keyword evidence="5" id="KW-0283">Flagellar rotation</keyword>
<keyword evidence="9" id="KW-0969">Cilium</keyword>
<accession>A6TKX1</accession>
<evidence type="ECO:0000256" key="1">
    <source>
        <dbReference type="ARBA" id="ARBA00004413"/>
    </source>
</evidence>
<dbReference type="InterPro" id="IPR001172">
    <property type="entry name" value="FliN_T3SS_HrcQb"/>
</dbReference>
<dbReference type="Proteomes" id="UP000001572">
    <property type="component" value="Chromosome"/>
</dbReference>
<evidence type="ECO:0000256" key="6">
    <source>
        <dbReference type="ARBA" id="ARBA00023136"/>
    </source>
</evidence>
<name>A6TKX1_ALKMQ</name>
<comment type="subcellular location">
    <subcellularLocation>
        <location evidence="1">Cell membrane</location>
        <topology evidence="1">Peripheral membrane protein</topology>
        <orientation evidence="1">Cytoplasmic side</orientation>
    </subcellularLocation>
</comment>
<dbReference type="GO" id="GO:0003774">
    <property type="term" value="F:cytoskeletal motor activity"/>
    <property type="evidence" value="ECO:0007669"/>
    <property type="project" value="InterPro"/>
</dbReference>
<evidence type="ECO:0000256" key="3">
    <source>
        <dbReference type="ARBA" id="ARBA00022475"/>
    </source>
</evidence>
<dbReference type="InterPro" id="IPR001543">
    <property type="entry name" value="FliN-like_C"/>
</dbReference>
<comment type="similarity">
    <text evidence="2">Belongs to the FliN/MopA/SpaO family.</text>
</comment>
<dbReference type="Gene3D" id="2.30.330.10">
    <property type="entry name" value="SpoA-like"/>
    <property type="match status" value="1"/>
</dbReference>